<proteinExistence type="predicted"/>
<comment type="caution">
    <text evidence="1">The sequence shown here is derived from an EMBL/GenBank/DDBJ whole genome shotgun (WGS) entry which is preliminary data.</text>
</comment>
<dbReference type="Proteomes" id="UP000249493">
    <property type="component" value="Unassembled WGS sequence"/>
</dbReference>
<organism evidence="1 2">
    <name type="scientific">Pseudomonas fluorescens</name>
    <dbReference type="NCBI Taxonomy" id="294"/>
    <lineage>
        <taxon>Bacteria</taxon>
        <taxon>Pseudomonadati</taxon>
        <taxon>Pseudomonadota</taxon>
        <taxon>Gammaproteobacteria</taxon>
        <taxon>Pseudomonadales</taxon>
        <taxon>Pseudomonadaceae</taxon>
        <taxon>Pseudomonas</taxon>
    </lineage>
</organism>
<evidence type="ECO:0000313" key="2">
    <source>
        <dbReference type="Proteomes" id="UP000249493"/>
    </source>
</evidence>
<gene>
    <name evidence="1" type="ORF">DOZ80_18555</name>
</gene>
<dbReference type="EMBL" id="QLIN01000008">
    <property type="protein sequence ID" value="RAI67325.1"/>
    <property type="molecule type" value="Genomic_DNA"/>
</dbReference>
<evidence type="ECO:0000313" key="1">
    <source>
        <dbReference type="EMBL" id="RAI67325.1"/>
    </source>
</evidence>
<sequence>MRRKSRNTCIASRSVKARGCRRRFWGWRRKCLLPEFCGACTGLIAGKPAPTDIALSLWERACPRWRQFRQHKIQTKILEYHYRQFLPYCHMTDSLQP</sequence>
<name>A0A327MX37_PSEFL</name>
<reference evidence="1 2" key="1">
    <citation type="submission" date="2018-06" db="EMBL/GenBank/DDBJ databases">
        <authorList>
            <person name="Zhirakovskaya E."/>
        </authorList>
    </citation>
    <scope>NUCLEOTIDE SEQUENCE [LARGE SCALE GENOMIC DNA]</scope>
    <source>
        <strain evidence="1 2">LY3</strain>
    </source>
</reference>
<accession>A0A327MX37</accession>
<protein>
    <submittedName>
        <fullName evidence="1">Uncharacterized protein</fullName>
    </submittedName>
</protein>
<dbReference type="AlphaFoldDB" id="A0A327MX37"/>